<name>A0A401YID0_9ACTN</name>
<dbReference type="Proteomes" id="UP000286931">
    <property type="component" value="Unassembled WGS sequence"/>
</dbReference>
<organism evidence="1 2">
    <name type="scientific">Embleya hyalina</name>
    <dbReference type="NCBI Taxonomy" id="516124"/>
    <lineage>
        <taxon>Bacteria</taxon>
        <taxon>Bacillati</taxon>
        <taxon>Actinomycetota</taxon>
        <taxon>Actinomycetes</taxon>
        <taxon>Kitasatosporales</taxon>
        <taxon>Streptomycetaceae</taxon>
        <taxon>Embleya</taxon>
    </lineage>
</organism>
<proteinExistence type="predicted"/>
<keyword evidence="2" id="KW-1185">Reference proteome</keyword>
<dbReference type="EMBL" id="BIFH01000015">
    <property type="protein sequence ID" value="GCD94372.1"/>
    <property type="molecule type" value="Genomic_DNA"/>
</dbReference>
<gene>
    <name evidence="1" type="primary">terL_1</name>
    <name evidence="1" type="ORF">EHYA_02033</name>
</gene>
<dbReference type="AlphaFoldDB" id="A0A401YID0"/>
<evidence type="ECO:0000313" key="2">
    <source>
        <dbReference type="Proteomes" id="UP000286931"/>
    </source>
</evidence>
<reference evidence="1 2" key="1">
    <citation type="submission" date="2018-12" db="EMBL/GenBank/DDBJ databases">
        <title>Draft genome sequence of Embleya hyalina NBRC 13850T.</title>
        <authorList>
            <person name="Komaki H."/>
            <person name="Hosoyama A."/>
            <person name="Kimura A."/>
            <person name="Ichikawa N."/>
            <person name="Tamura T."/>
        </authorList>
    </citation>
    <scope>NUCLEOTIDE SEQUENCE [LARGE SCALE GENOMIC DNA]</scope>
    <source>
        <strain evidence="1 2">NBRC 13850</strain>
    </source>
</reference>
<evidence type="ECO:0000313" key="1">
    <source>
        <dbReference type="EMBL" id="GCD94372.1"/>
    </source>
</evidence>
<comment type="caution">
    <text evidence="1">The sequence shown here is derived from an EMBL/GenBank/DDBJ whole genome shotgun (WGS) entry which is preliminary data.</text>
</comment>
<accession>A0A401YID0</accession>
<protein>
    <submittedName>
        <fullName evidence="1">Terminase</fullName>
    </submittedName>
</protein>
<dbReference type="RefSeq" id="WP_246126559.1">
    <property type="nucleotide sequence ID" value="NZ_BIFH01000015.1"/>
</dbReference>
<sequence>MVAALERFHEAVVGGELTHDDETLSRHVLNARCLASRAGIQIRKETRDSPCKIDSAMAVILAYDCRAEAVAQGVLAETEEAWGGTL</sequence>